<dbReference type="EMBL" id="SGWQ01000006">
    <property type="protein sequence ID" value="RZS37042.1"/>
    <property type="molecule type" value="Genomic_DNA"/>
</dbReference>
<feature type="transmembrane region" description="Helical" evidence="1">
    <location>
        <begin position="121"/>
        <end position="138"/>
    </location>
</feature>
<accession>A0A4Q7KP67</accession>
<dbReference type="AlphaFoldDB" id="A0A4Q7KP67"/>
<keyword evidence="1" id="KW-1133">Transmembrane helix</keyword>
<organism evidence="2 3">
    <name type="scientific">Herbihabitans rhizosphaerae</name>
    <dbReference type="NCBI Taxonomy" id="1872711"/>
    <lineage>
        <taxon>Bacteria</taxon>
        <taxon>Bacillati</taxon>
        <taxon>Actinomycetota</taxon>
        <taxon>Actinomycetes</taxon>
        <taxon>Pseudonocardiales</taxon>
        <taxon>Pseudonocardiaceae</taxon>
        <taxon>Herbihabitans</taxon>
    </lineage>
</organism>
<keyword evidence="1" id="KW-0472">Membrane</keyword>
<dbReference type="RefSeq" id="WP_130345642.1">
    <property type="nucleotide sequence ID" value="NZ_SGWQ01000006.1"/>
</dbReference>
<proteinExistence type="predicted"/>
<sequence>MVRRVCIVLFVLVLLLIFVAAGLHALLNGDGWRAVYFALVCVVLTPVFGVGLIGVIASRRRARTKVFGEVGAASGMMVPYSSAYYILMLIWPASLLVLSACLVLIGVFALDFNAGVAAEDLLLLIAGLLVAIYMAWSLKEVITGRFRRGSVLLTQSGIQHRSWAFRCSISWDGCASVRAVEDQRHGHVIEVVPTAPEAAVFERTTWLWRQPELKAAPTVRIHGVYLSADPAVLYYAMRFYAANPAARRELASEVGIDRIRSGRLTA</sequence>
<keyword evidence="3" id="KW-1185">Reference proteome</keyword>
<name>A0A4Q7KP67_9PSEU</name>
<feature type="transmembrane region" description="Helical" evidence="1">
    <location>
        <begin position="35"/>
        <end position="57"/>
    </location>
</feature>
<evidence type="ECO:0000256" key="1">
    <source>
        <dbReference type="SAM" id="Phobius"/>
    </source>
</evidence>
<evidence type="ECO:0000313" key="3">
    <source>
        <dbReference type="Proteomes" id="UP000294257"/>
    </source>
</evidence>
<keyword evidence="1" id="KW-0812">Transmembrane</keyword>
<dbReference type="Proteomes" id="UP000294257">
    <property type="component" value="Unassembled WGS sequence"/>
</dbReference>
<protein>
    <submittedName>
        <fullName evidence="2">Uncharacterized protein</fullName>
    </submittedName>
</protein>
<dbReference type="OrthoDB" id="3627672at2"/>
<reference evidence="2 3" key="1">
    <citation type="submission" date="2019-02" db="EMBL/GenBank/DDBJ databases">
        <title>Genomic Encyclopedia of Type Strains, Phase IV (KMG-IV): sequencing the most valuable type-strain genomes for metagenomic binning, comparative biology and taxonomic classification.</title>
        <authorList>
            <person name="Goeker M."/>
        </authorList>
    </citation>
    <scope>NUCLEOTIDE SEQUENCE [LARGE SCALE GENOMIC DNA]</scope>
    <source>
        <strain evidence="2 3">DSM 101727</strain>
    </source>
</reference>
<comment type="caution">
    <text evidence="2">The sequence shown here is derived from an EMBL/GenBank/DDBJ whole genome shotgun (WGS) entry which is preliminary data.</text>
</comment>
<gene>
    <name evidence="2" type="ORF">EV193_106278</name>
</gene>
<feature type="transmembrane region" description="Helical" evidence="1">
    <location>
        <begin position="84"/>
        <end position="109"/>
    </location>
</feature>
<evidence type="ECO:0000313" key="2">
    <source>
        <dbReference type="EMBL" id="RZS37042.1"/>
    </source>
</evidence>